<sequence>MKKTPLCWVKGAGSNGDINSFRAEMSSDFWDFFLQSGKKNLYDYNRKSNCNVKLIRNQTIEIADVENLGLYLRRKIREVCVQQKISAPEMLVKNGFLTIGRGHRATRIRPTELAVRLGLDYSDWSGTPIKNLLTKAELLAMNAEMPSIFCYFYLDKVRKNLNDYAQNRFEKCMILWVKNFDVQ</sequence>
<dbReference type="AlphaFoldDB" id="A0A7I4YMP4"/>
<evidence type="ECO:0000313" key="2">
    <source>
        <dbReference type="WBParaSite" id="HCON_00116955-00001"/>
    </source>
</evidence>
<dbReference type="OrthoDB" id="5871161at2759"/>
<accession>A0A7I4YMP4</accession>
<keyword evidence="1" id="KW-1185">Reference proteome</keyword>
<reference evidence="2" key="1">
    <citation type="submission" date="2020-12" db="UniProtKB">
        <authorList>
            <consortium name="WormBaseParasite"/>
        </authorList>
    </citation>
    <scope>IDENTIFICATION</scope>
    <source>
        <strain evidence="2">MHco3</strain>
    </source>
</reference>
<dbReference type="OMA" id="NEKEWGS"/>
<proteinExistence type="predicted"/>
<protein>
    <submittedName>
        <fullName evidence="2">DUF1670 domain-containing protein</fullName>
    </submittedName>
</protein>
<dbReference type="WBParaSite" id="HCON_00116955-00001">
    <property type="protein sequence ID" value="HCON_00116955-00001"/>
    <property type="gene ID" value="HCON_00116955"/>
</dbReference>
<organism evidence="1 2">
    <name type="scientific">Haemonchus contortus</name>
    <name type="common">Barber pole worm</name>
    <dbReference type="NCBI Taxonomy" id="6289"/>
    <lineage>
        <taxon>Eukaryota</taxon>
        <taxon>Metazoa</taxon>
        <taxon>Ecdysozoa</taxon>
        <taxon>Nematoda</taxon>
        <taxon>Chromadorea</taxon>
        <taxon>Rhabditida</taxon>
        <taxon>Rhabditina</taxon>
        <taxon>Rhabditomorpha</taxon>
        <taxon>Strongyloidea</taxon>
        <taxon>Trichostrongylidae</taxon>
        <taxon>Haemonchus</taxon>
    </lineage>
</organism>
<evidence type="ECO:0000313" key="1">
    <source>
        <dbReference type="Proteomes" id="UP000025227"/>
    </source>
</evidence>
<dbReference type="Proteomes" id="UP000025227">
    <property type="component" value="Unplaced"/>
</dbReference>
<name>A0A7I4YMP4_HAECO</name>